<name>A0AAN7BYC7_9PEZI</name>
<comment type="catalytic activity">
    <reaction evidence="10">
        <text>holo-[cytochrome c] = apo-[cytochrome c] + heme b</text>
        <dbReference type="Rhea" id="RHEA:22648"/>
        <dbReference type="Rhea" id="RHEA-COMP:10725"/>
        <dbReference type="Rhea" id="RHEA-COMP:10726"/>
        <dbReference type="ChEBI" id="CHEBI:29950"/>
        <dbReference type="ChEBI" id="CHEBI:60344"/>
        <dbReference type="ChEBI" id="CHEBI:83739"/>
        <dbReference type="EC" id="4.4.1.17"/>
    </reaction>
</comment>
<feature type="compositionally biased region" description="Pro residues" evidence="11">
    <location>
        <begin position="110"/>
        <end position="121"/>
    </location>
</feature>
<evidence type="ECO:0000256" key="11">
    <source>
        <dbReference type="SAM" id="MobiDB-lite"/>
    </source>
</evidence>
<keyword evidence="9 10" id="KW-0456">Lyase</keyword>
<dbReference type="InterPro" id="IPR000511">
    <property type="entry name" value="Holocyt_c/c1_synthase"/>
</dbReference>
<comment type="caution">
    <text evidence="12">The sequence shown here is derived from an EMBL/GenBank/DDBJ whole genome shotgun (WGS) entry which is preliminary data.</text>
</comment>
<evidence type="ECO:0000313" key="13">
    <source>
        <dbReference type="Proteomes" id="UP001301958"/>
    </source>
</evidence>
<dbReference type="GO" id="GO:0005743">
    <property type="term" value="C:mitochondrial inner membrane"/>
    <property type="evidence" value="ECO:0007669"/>
    <property type="project" value="UniProtKB-SubCell"/>
</dbReference>
<keyword evidence="7 10" id="KW-0496">Mitochondrion</keyword>
<sequence>MHNDLLDTVLVSKDVALGGKEAAAGKMSPSSKPEAGAPAAAAEDKCPVDHKTRDLWMQQARAAQQAKANNASSNIAPPPHPVPVPESTTSSSSSSWSSWFRLPFTSSTPTSPPPAATPPQAKPKSILDETRTISSIPRSSTSTDPYASSASRPSNHEQETGASPSGHWIYPSEKQFFEAMKRKGFASANAADMKTVVPIHNAVNEKAWAEILKWEEPYKSESEKCGGPKLYSFAGEQGKMTPKARLNTLLGYTAPFDRHDWVVDRCGSGKQVEYVIDFYSGRGGGDRLNFYLDVRPKLNSWEGIKMRFAKATGLV</sequence>
<dbReference type="PANTHER" id="PTHR12743">
    <property type="entry name" value="CYTOCHROME C1 HEME LYASE"/>
    <property type="match status" value="1"/>
</dbReference>
<dbReference type="EC" id="4.4.1.17" evidence="10"/>
<dbReference type="Pfam" id="PF01265">
    <property type="entry name" value="Cyto_heme_lyase"/>
    <property type="match status" value="1"/>
</dbReference>
<feature type="region of interest" description="Disordered" evidence="11">
    <location>
        <begin position="21"/>
        <end position="168"/>
    </location>
</feature>
<dbReference type="EMBL" id="MU865290">
    <property type="protein sequence ID" value="KAK4231894.1"/>
    <property type="molecule type" value="Genomic_DNA"/>
</dbReference>
<protein>
    <recommendedName>
        <fullName evidence="10">Holocytochrome c-type synthase</fullName>
        <ecNumber evidence="10">4.4.1.17</ecNumber>
    </recommendedName>
</protein>
<accession>A0AAN7BYC7</accession>
<evidence type="ECO:0000256" key="4">
    <source>
        <dbReference type="ARBA" id="ARBA00022723"/>
    </source>
</evidence>
<dbReference type="GO" id="GO:0004408">
    <property type="term" value="F:holocytochrome-c synthase activity"/>
    <property type="evidence" value="ECO:0007669"/>
    <property type="project" value="UniProtKB-EC"/>
</dbReference>
<evidence type="ECO:0000256" key="6">
    <source>
        <dbReference type="ARBA" id="ARBA00023004"/>
    </source>
</evidence>
<keyword evidence="8 10" id="KW-0472">Membrane</keyword>
<proteinExistence type="inferred from homology"/>
<evidence type="ECO:0000256" key="5">
    <source>
        <dbReference type="ARBA" id="ARBA00022792"/>
    </source>
</evidence>
<comment type="similarity">
    <text evidence="2 10">Belongs to the cytochrome c-type heme lyase family.</text>
</comment>
<reference evidence="12" key="2">
    <citation type="submission" date="2023-05" db="EMBL/GenBank/DDBJ databases">
        <authorList>
            <consortium name="Lawrence Berkeley National Laboratory"/>
            <person name="Steindorff A."/>
            <person name="Hensen N."/>
            <person name="Bonometti L."/>
            <person name="Westerberg I."/>
            <person name="Brannstrom I.O."/>
            <person name="Guillou S."/>
            <person name="Cros-Aarteil S."/>
            <person name="Calhoun S."/>
            <person name="Haridas S."/>
            <person name="Kuo A."/>
            <person name="Mondo S."/>
            <person name="Pangilinan J."/>
            <person name="Riley R."/>
            <person name="Labutti K."/>
            <person name="Andreopoulos B."/>
            <person name="Lipzen A."/>
            <person name="Chen C."/>
            <person name="Yanf M."/>
            <person name="Daum C."/>
            <person name="Ng V."/>
            <person name="Clum A."/>
            <person name="Ohm R."/>
            <person name="Martin F."/>
            <person name="Silar P."/>
            <person name="Natvig D."/>
            <person name="Lalanne C."/>
            <person name="Gautier V."/>
            <person name="Ament-Velasquez S.L."/>
            <person name="Kruys A."/>
            <person name="Hutchinson M.I."/>
            <person name="Powell A.J."/>
            <person name="Barry K."/>
            <person name="Miller A.N."/>
            <person name="Grigoriev I.V."/>
            <person name="Debuchy R."/>
            <person name="Gladieux P."/>
            <person name="Thoren M.H."/>
            <person name="Johannesson H."/>
        </authorList>
    </citation>
    <scope>NUCLEOTIDE SEQUENCE</scope>
    <source>
        <strain evidence="12">CBS 990.96</strain>
    </source>
</reference>
<reference evidence="12" key="1">
    <citation type="journal article" date="2023" name="Mol. Phylogenet. Evol.">
        <title>Genome-scale phylogeny and comparative genomics of the fungal order Sordariales.</title>
        <authorList>
            <person name="Hensen N."/>
            <person name="Bonometti L."/>
            <person name="Westerberg I."/>
            <person name="Brannstrom I.O."/>
            <person name="Guillou S."/>
            <person name="Cros-Aarteil S."/>
            <person name="Calhoun S."/>
            <person name="Haridas S."/>
            <person name="Kuo A."/>
            <person name="Mondo S."/>
            <person name="Pangilinan J."/>
            <person name="Riley R."/>
            <person name="LaButti K."/>
            <person name="Andreopoulos B."/>
            <person name="Lipzen A."/>
            <person name="Chen C."/>
            <person name="Yan M."/>
            <person name="Daum C."/>
            <person name="Ng V."/>
            <person name="Clum A."/>
            <person name="Steindorff A."/>
            <person name="Ohm R.A."/>
            <person name="Martin F."/>
            <person name="Silar P."/>
            <person name="Natvig D.O."/>
            <person name="Lalanne C."/>
            <person name="Gautier V."/>
            <person name="Ament-Velasquez S.L."/>
            <person name="Kruys A."/>
            <person name="Hutchinson M.I."/>
            <person name="Powell A.J."/>
            <person name="Barry K."/>
            <person name="Miller A.N."/>
            <person name="Grigoriev I.V."/>
            <person name="Debuchy R."/>
            <person name="Gladieux P."/>
            <person name="Hiltunen Thoren M."/>
            <person name="Johannesson H."/>
        </authorList>
    </citation>
    <scope>NUCLEOTIDE SEQUENCE</scope>
    <source>
        <strain evidence="12">CBS 990.96</strain>
    </source>
</reference>
<evidence type="ECO:0000256" key="10">
    <source>
        <dbReference type="RuleBase" id="RU363130"/>
    </source>
</evidence>
<organism evidence="12 13">
    <name type="scientific">Podospora fimiseda</name>
    <dbReference type="NCBI Taxonomy" id="252190"/>
    <lineage>
        <taxon>Eukaryota</taxon>
        <taxon>Fungi</taxon>
        <taxon>Dikarya</taxon>
        <taxon>Ascomycota</taxon>
        <taxon>Pezizomycotina</taxon>
        <taxon>Sordariomycetes</taxon>
        <taxon>Sordariomycetidae</taxon>
        <taxon>Sordariales</taxon>
        <taxon>Podosporaceae</taxon>
        <taxon>Podospora</taxon>
    </lineage>
</organism>
<evidence type="ECO:0000256" key="7">
    <source>
        <dbReference type="ARBA" id="ARBA00023128"/>
    </source>
</evidence>
<evidence type="ECO:0000256" key="8">
    <source>
        <dbReference type="ARBA" id="ARBA00023136"/>
    </source>
</evidence>
<dbReference type="PANTHER" id="PTHR12743:SF0">
    <property type="entry name" value="HOLOCYTOCHROME C-TYPE SYNTHASE"/>
    <property type="match status" value="1"/>
</dbReference>
<keyword evidence="5 10" id="KW-0999">Mitochondrion inner membrane</keyword>
<keyword evidence="6 10" id="KW-0408">Iron</keyword>
<feature type="compositionally biased region" description="Low complexity" evidence="11">
    <location>
        <begin position="85"/>
        <end position="109"/>
    </location>
</feature>
<keyword evidence="13" id="KW-1185">Reference proteome</keyword>
<feature type="compositionally biased region" description="Low complexity" evidence="11">
    <location>
        <begin position="58"/>
        <end position="75"/>
    </location>
</feature>
<evidence type="ECO:0000256" key="3">
    <source>
        <dbReference type="ARBA" id="ARBA00022617"/>
    </source>
</evidence>
<dbReference type="AlphaFoldDB" id="A0AAN7BYC7"/>
<keyword evidence="4 10" id="KW-0479">Metal-binding</keyword>
<dbReference type="PROSITE" id="PS00822">
    <property type="entry name" value="CYTO_HEME_LYASE_2"/>
    <property type="match status" value="1"/>
</dbReference>
<feature type="compositionally biased region" description="Polar residues" evidence="11">
    <location>
        <begin position="144"/>
        <end position="153"/>
    </location>
</feature>
<evidence type="ECO:0000313" key="12">
    <source>
        <dbReference type="EMBL" id="KAK4231894.1"/>
    </source>
</evidence>
<comment type="subcellular location">
    <subcellularLocation>
        <location evidence="1 10">Mitochondrion inner membrane</location>
    </subcellularLocation>
</comment>
<dbReference type="Proteomes" id="UP001301958">
    <property type="component" value="Unassembled WGS sequence"/>
</dbReference>
<evidence type="ECO:0000256" key="1">
    <source>
        <dbReference type="ARBA" id="ARBA00004273"/>
    </source>
</evidence>
<gene>
    <name evidence="12" type="ORF">QBC38DRAFT_177305</name>
</gene>
<evidence type="ECO:0000256" key="2">
    <source>
        <dbReference type="ARBA" id="ARBA00007255"/>
    </source>
</evidence>
<comment type="function">
    <text evidence="10">Lyase that catalyzes the covalent linking of the heme group to the cytochrome C apoprotein to produce the mature functional cytochrome.</text>
</comment>
<feature type="compositionally biased region" description="Basic and acidic residues" evidence="11">
    <location>
        <begin position="42"/>
        <end position="54"/>
    </location>
</feature>
<feature type="compositionally biased region" description="Low complexity" evidence="11">
    <location>
        <begin position="132"/>
        <end position="143"/>
    </location>
</feature>
<feature type="compositionally biased region" description="Low complexity" evidence="11">
    <location>
        <begin position="28"/>
        <end position="41"/>
    </location>
</feature>
<evidence type="ECO:0000256" key="9">
    <source>
        <dbReference type="ARBA" id="ARBA00023239"/>
    </source>
</evidence>
<keyword evidence="3 10" id="KW-0349">Heme</keyword>
<dbReference type="GO" id="GO:0046872">
    <property type="term" value="F:metal ion binding"/>
    <property type="evidence" value="ECO:0007669"/>
    <property type="project" value="UniProtKB-KW"/>
</dbReference>